<dbReference type="PANTHER" id="PTHR30055">
    <property type="entry name" value="HTH-TYPE TRANSCRIPTIONAL REGULATOR RUTR"/>
    <property type="match status" value="1"/>
</dbReference>
<feature type="domain" description="HTH tetR-type" evidence="2">
    <location>
        <begin position="33"/>
        <end position="80"/>
    </location>
</feature>
<organism evidence="3 4">
    <name type="scientific">Streptomyces himalayensis subsp. himalayensis</name>
    <dbReference type="NCBI Taxonomy" id="2756131"/>
    <lineage>
        <taxon>Bacteria</taxon>
        <taxon>Bacillati</taxon>
        <taxon>Actinomycetota</taxon>
        <taxon>Actinomycetes</taxon>
        <taxon>Kitasatosporales</taxon>
        <taxon>Streptomycetaceae</taxon>
        <taxon>Streptomyces</taxon>
        <taxon>Streptomyces himalayensis</taxon>
    </lineage>
</organism>
<dbReference type="Proteomes" id="UP000545761">
    <property type="component" value="Unassembled WGS sequence"/>
</dbReference>
<dbReference type="InterPro" id="IPR009057">
    <property type="entry name" value="Homeodomain-like_sf"/>
</dbReference>
<accession>A0A7W0DVV3</accession>
<keyword evidence="1" id="KW-0238">DNA-binding</keyword>
<dbReference type="InterPro" id="IPR050109">
    <property type="entry name" value="HTH-type_TetR-like_transc_reg"/>
</dbReference>
<dbReference type="Pfam" id="PF00440">
    <property type="entry name" value="TetR_N"/>
    <property type="match status" value="1"/>
</dbReference>
<comment type="caution">
    <text evidence="3">The sequence shown here is derived from an EMBL/GenBank/DDBJ whole genome shotgun (WGS) entry which is preliminary data.</text>
</comment>
<reference evidence="3 4" key="1">
    <citation type="submission" date="2020-07" db="EMBL/GenBank/DDBJ databases">
        <title>Streptomyces isolated from Indian soil.</title>
        <authorList>
            <person name="Mandal S."/>
            <person name="Maiti P.K."/>
        </authorList>
    </citation>
    <scope>NUCLEOTIDE SEQUENCE [LARGE SCALE GENOMIC DNA]</scope>
    <source>
        <strain evidence="3 4">PSKA28</strain>
    </source>
</reference>
<gene>
    <name evidence="3" type="ORF">H1D24_37805</name>
</gene>
<dbReference type="Gene3D" id="1.10.357.10">
    <property type="entry name" value="Tetracycline Repressor, domain 2"/>
    <property type="match status" value="1"/>
</dbReference>
<dbReference type="SUPFAM" id="SSF46689">
    <property type="entry name" value="Homeodomain-like"/>
    <property type="match status" value="1"/>
</dbReference>
<dbReference type="GO" id="GO:0000976">
    <property type="term" value="F:transcription cis-regulatory region binding"/>
    <property type="evidence" value="ECO:0007669"/>
    <property type="project" value="TreeGrafter"/>
</dbReference>
<evidence type="ECO:0000313" key="3">
    <source>
        <dbReference type="EMBL" id="MBA2951354.1"/>
    </source>
</evidence>
<name>A0A7W0DVV3_9ACTN</name>
<evidence type="ECO:0000256" key="1">
    <source>
        <dbReference type="ARBA" id="ARBA00023125"/>
    </source>
</evidence>
<evidence type="ECO:0000259" key="2">
    <source>
        <dbReference type="Pfam" id="PF00440"/>
    </source>
</evidence>
<dbReference type="InterPro" id="IPR001647">
    <property type="entry name" value="HTH_TetR"/>
</dbReference>
<sequence>MPAVRRKFRSRSCETSLSKGFGVVVQPSVKEQIVLAAERLFAEHGLDGASLRQISAAAGNGNNTAVQYHFGSKERLVQEIFEYRLPGLNERRRLLVARRRPDDLRSWVECHILPILEQGEQEGSHYLSFVAMLQQYGRRDVFERLPGELSRPTTDFVERVGALLGHIPEPLRSHRIAQALAFGVHAASERERTRERGGNVLPFAVHVGDLLDGLVGFLEAPVSPATSSVAGETDLPALALPLHP</sequence>
<dbReference type="AlphaFoldDB" id="A0A7W0DVV3"/>
<evidence type="ECO:0000313" key="4">
    <source>
        <dbReference type="Proteomes" id="UP000545761"/>
    </source>
</evidence>
<protein>
    <submittedName>
        <fullName evidence="3">TetR/AcrR family transcriptional regulator</fullName>
    </submittedName>
</protein>
<dbReference type="PANTHER" id="PTHR30055:SF235">
    <property type="entry name" value="TRANSCRIPTIONAL REGULATORY PROTEIN"/>
    <property type="match status" value="1"/>
</dbReference>
<dbReference type="GO" id="GO:0003700">
    <property type="term" value="F:DNA-binding transcription factor activity"/>
    <property type="evidence" value="ECO:0007669"/>
    <property type="project" value="TreeGrafter"/>
</dbReference>
<proteinExistence type="predicted"/>
<dbReference type="EMBL" id="JACEHE010000044">
    <property type="protein sequence ID" value="MBA2951354.1"/>
    <property type="molecule type" value="Genomic_DNA"/>
</dbReference>